<protein>
    <recommendedName>
        <fullName evidence="8">Glycerol-3-phosphate acyltransferase RAM2/GPAT1-8 HAD-like domain-containing protein</fullName>
    </recommendedName>
</protein>
<evidence type="ECO:0000259" key="8">
    <source>
        <dbReference type="Pfam" id="PF23270"/>
    </source>
</evidence>
<dbReference type="InterPro" id="IPR056462">
    <property type="entry name" value="HAD_RAM2/GPAT1-8"/>
</dbReference>
<evidence type="ECO:0000256" key="6">
    <source>
        <dbReference type="ARBA" id="ARBA00023136"/>
    </source>
</evidence>
<dbReference type="PANTHER" id="PTHR15486:SF96">
    <property type="entry name" value="LIPID DROPLET-REGULATING VLDL ASSEMBLY FACTOR AUP1"/>
    <property type="match status" value="1"/>
</dbReference>
<dbReference type="Pfam" id="PF23270">
    <property type="entry name" value="HAD_RAM2_N"/>
    <property type="match status" value="1"/>
</dbReference>
<feature type="transmembrane region" description="Helical" evidence="7">
    <location>
        <begin position="121"/>
        <end position="143"/>
    </location>
</feature>
<proteinExistence type="inferred from homology"/>
<evidence type="ECO:0000256" key="3">
    <source>
        <dbReference type="ARBA" id="ARBA00022679"/>
    </source>
</evidence>
<accession>A0ABP0VWK4</accession>
<dbReference type="EMBL" id="OZ020106">
    <property type="protein sequence ID" value="CAK9257757.1"/>
    <property type="molecule type" value="Genomic_DNA"/>
</dbReference>
<dbReference type="Proteomes" id="UP001497444">
    <property type="component" value="Chromosome 11"/>
</dbReference>
<dbReference type="PANTHER" id="PTHR15486">
    <property type="entry name" value="ANCIENT UBIQUITOUS PROTEIN"/>
    <property type="match status" value="1"/>
</dbReference>
<organism evidence="9 10">
    <name type="scientific">Sphagnum jensenii</name>
    <dbReference type="NCBI Taxonomy" id="128206"/>
    <lineage>
        <taxon>Eukaryota</taxon>
        <taxon>Viridiplantae</taxon>
        <taxon>Streptophyta</taxon>
        <taxon>Embryophyta</taxon>
        <taxon>Bryophyta</taxon>
        <taxon>Sphagnophytina</taxon>
        <taxon>Sphagnopsida</taxon>
        <taxon>Sphagnales</taxon>
        <taxon>Sphagnaceae</taxon>
        <taxon>Sphagnum</taxon>
    </lineage>
</organism>
<feature type="transmembrane region" description="Helical" evidence="7">
    <location>
        <begin position="93"/>
        <end position="115"/>
    </location>
</feature>
<evidence type="ECO:0000256" key="2">
    <source>
        <dbReference type="ARBA" id="ARBA00007937"/>
    </source>
</evidence>
<evidence type="ECO:0000256" key="1">
    <source>
        <dbReference type="ARBA" id="ARBA00004370"/>
    </source>
</evidence>
<feature type="domain" description="Glycerol-3-phosphate acyltransferase RAM2/GPAT1-8 HAD-like" evidence="8">
    <location>
        <begin position="77"/>
        <end position="168"/>
    </location>
</feature>
<keyword evidence="4 7" id="KW-0812">Transmembrane</keyword>
<evidence type="ECO:0000256" key="4">
    <source>
        <dbReference type="ARBA" id="ARBA00022692"/>
    </source>
</evidence>
<evidence type="ECO:0000313" key="10">
    <source>
        <dbReference type="Proteomes" id="UP001497444"/>
    </source>
</evidence>
<keyword evidence="6 7" id="KW-0472">Membrane</keyword>
<sequence length="198" mass="22384">MAALDQAAQFSWQLPILQQQLLYYLRRKSRSLHRSSTTTHAAVICCRIIDMISLVLQLRLHFPTVDSCSLDNREMQTVVADLDGTLLRSSSSFLYFMLIAFEAGSPLRALLLLLISPLVYIFYHFISEAAGISLLIFVSCAGLKVSAIESVARAVLPEFYLEDMHRATPFWKFSNKFVAANFSTHFLFQNFVAFSTSL</sequence>
<keyword evidence="5 7" id="KW-1133">Transmembrane helix</keyword>
<evidence type="ECO:0000256" key="5">
    <source>
        <dbReference type="ARBA" id="ARBA00022989"/>
    </source>
</evidence>
<evidence type="ECO:0000313" key="9">
    <source>
        <dbReference type="EMBL" id="CAK9257757.1"/>
    </source>
</evidence>
<evidence type="ECO:0000256" key="7">
    <source>
        <dbReference type="SAM" id="Phobius"/>
    </source>
</evidence>
<name>A0ABP0VWK4_9BRYO</name>
<gene>
    <name evidence="9" type="ORF">CSSPJE1EN1_LOCUS3235</name>
</gene>
<keyword evidence="10" id="KW-1185">Reference proteome</keyword>
<keyword evidence="3" id="KW-0808">Transferase</keyword>
<comment type="similarity">
    <text evidence="2">Belongs to the GPAT/DAPAT family.</text>
</comment>
<reference evidence="9" key="1">
    <citation type="submission" date="2024-02" db="EMBL/GenBank/DDBJ databases">
        <authorList>
            <consortium name="ELIXIR-Norway"/>
            <consortium name="Elixir Norway"/>
        </authorList>
    </citation>
    <scope>NUCLEOTIDE SEQUENCE</scope>
</reference>
<comment type="subcellular location">
    <subcellularLocation>
        <location evidence="1">Membrane</location>
    </subcellularLocation>
</comment>